<evidence type="ECO:0000313" key="11">
    <source>
        <dbReference type="Proteomes" id="UP000193920"/>
    </source>
</evidence>
<dbReference type="EC" id="5.2.1.8" evidence="2 6"/>
<evidence type="ECO:0000256" key="5">
    <source>
        <dbReference type="ARBA" id="ARBA00038106"/>
    </source>
</evidence>
<protein>
    <recommendedName>
        <fullName evidence="2 6">peptidylprolyl isomerase</fullName>
        <ecNumber evidence="2 6">5.2.1.8</ecNumber>
    </recommendedName>
</protein>
<dbReference type="PROSITE" id="PS50059">
    <property type="entry name" value="FKBP_PPIASE"/>
    <property type="match status" value="1"/>
</dbReference>
<dbReference type="PANTHER" id="PTHR10516:SF443">
    <property type="entry name" value="FK506-BINDING PROTEIN 59-RELATED"/>
    <property type="match status" value="1"/>
</dbReference>
<keyword evidence="4 6" id="KW-0413">Isomerase</keyword>
<dbReference type="PANTHER" id="PTHR10516">
    <property type="entry name" value="PEPTIDYL-PROLYL CIS-TRANS ISOMERASE"/>
    <property type="match status" value="1"/>
</dbReference>
<feature type="domain" description="PPIase FKBP-type" evidence="9">
    <location>
        <begin position="144"/>
        <end position="232"/>
    </location>
</feature>
<comment type="catalytic activity">
    <reaction evidence="1 6">
        <text>[protein]-peptidylproline (omega=180) = [protein]-peptidylproline (omega=0)</text>
        <dbReference type="Rhea" id="RHEA:16237"/>
        <dbReference type="Rhea" id="RHEA-COMP:10747"/>
        <dbReference type="Rhea" id="RHEA-COMP:10748"/>
        <dbReference type="ChEBI" id="CHEBI:83833"/>
        <dbReference type="ChEBI" id="CHEBI:83834"/>
        <dbReference type="EC" id="5.2.1.8"/>
    </reaction>
</comment>
<dbReference type="SUPFAM" id="SSF54534">
    <property type="entry name" value="FKBP-like"/>
    <property type="match status" value="1"/>
</dbReference>
<keyword evidence="11" id="KW-1185">Reference proteome</keyword>
<evidence type="ECO:0000256" key="2">
    <source>
        <dbReference type="ARBA" id="ARBA00013194"/>
    </source>
</evidence>
<evidence type="ECO:0000256" key="7">
    <source>
        <dbReference type="SAM" id="MobiDB-lite"/>
    </source>
</evidence>
<dbReference type="InterPro" id="IPR050689">
    <property type="entry name" value="FKBP-type_PPIase"/>
</dbReference>
<keyword evidence="8" id="KW-0472">Membrane</keyword>
<dbReference type="FunFam" id="3.10.50.40:FF:000025">
    <property type="entry name" value="Peptidylprolyl isomerase"/>
    <property type="match status" value="1"/>
</dbReference>
<evidence type="ECO:0000256" key="3">
    <source>
        <dbReference type="ARBA" id="ARBA00023110"/>
    </source>
</evidence>
<keyword evidence="8" id="KW-0812">Transmembrane</keyword>
<dbReference type="Pfam" id="PF00254">
    <property type="entry name" value="FKBP_C"/>
    <property type="match status" value="1"/>
</dbReference>
<dbReference type="InterPro" id="IPR046357">
    <property type="entry name" value="PPIase_dom_sf"/>
</dbReference>
<comment type="caution">
    <text evidence="10">The sequence shown here is derived from an EMBL/GenBank/DDBJ whole genome shotgun (WGS) entry which is preliminary data.</text>
</comment>
<accession>A0A1Y1ZS73</accession>
<keyword evidence="3 6" id="KW-0697">Rotamase</keyword>
<evidence type="ECO:0000256" key="6">
    <source>
        <dbReference type="PROSITE-ProRule" id="PRU00277"/>
    </source>
</evidence>
<comment type="similarity">
    <text evidence="5">Belongs to the FKBP-type PPIase family. FKBP1 subfamily.</text>
</comment>
<dbReference type="OrthoDB" id="1902587at2759"/>
<evidence type="ECO:0000256" key="1">
    <source>
        <dbReference type="ARBA" id="ARBA00000971"/>
    </source>
</evidence>
<proteinExistence type="inferred from homology"/>
<dbReference type="GO" id="GO:0003755">
    <property type="term" value="F:peptidyl-prolyl cis-trans isomerase activity"/>
    <property type="evidence" value="ECO:0007669"/>
    <property type="project" value="UniProtKB-KW"/>
</dbReference>
<dbReference type="AlphaFoldDB" id="A0A1Y1ZS73"/>
<keyword evidence="8" id="KW-1133">Transmembrane helix</keyword>
<dbReference type="GO" id="GO:0005737">
    <property type="term" value="C:cytoplasm"/>
    <property type="evidence" value="ECO:0007669"/>
    <property type="project" value="TreeGrafter"/>
</dbReference>
<sequence length="235" mass="24984">MAGKDNKNTTKKIPKKTGPNEKIPEPEVNAKGIFKAMICGITVACIFIFCLMNGYLDKFLYKDKAAINVADSAATTSVAGAKTLPVNLPPKITVTTSLAPKATNVKSANEPGYKVSGGQTATGEKGWIKEVVTPGDGKTFPKKGDIVVMHYVGKLANGKVFDSSRQRGQPFRTVIGVGRLIKGWDEGIPTMSLGESAILNIQPEYGYGARGAGAAIPPNSELIFEVELLEIEAKN</sequence>
<name>A0A1Y1ZS73_9FUNG</name>
<dbReference type="EMBL" id="MCOG01000368">
    <property type="protein sequence ID" value="ORY12665.1"/>
    <property type="molecule type" value="Genomic_DNA"/>
</dbReference>
<dbReference type="STRING" id="1754190.A0A1Y1ZS73"/>
<feature type="transmembrane region" description="Helical" evidence="8">
    <location>
        <begin position="33"/>
        <end position="56"/>
    </location>
</feature>
<dbReference type="InterPro" id="IPR001179">
    <property type="entry name" value="PPIase_FKBP_dom"/>
</dbReference>
<evidence type="ECO:0000259" key="9">
    <source>
        <dbReference type="PROSITE" id="PS50059"/>
    </source>
</evidence>
<dbReference type="Proteomes" id="UP000193920">
    <property type="component" value="Unassembled WGS sequence"/>
</dbReference>
<feature type="region of interest" description="Disordered" evidence="7">
    <location>
        <begin position="1"/>
        <end position="26"/>
    </location>
</feature>
<evidence type="ECO:0000256" key="8">
    <source>
        <dbReference type="SAM" id="Phobius"/>
    </source>
</evidence>
<evidence type="ECO:0000313" key="10">
    <source>
        <dbReference type="EMBL" id="ORY12665.1"/>
    </source>
</evidence>
<dbReference type="Gene3D" id="3.10.50.40">
    <property type="match status" value="1"/>
</dbReference>
<gene>
    <name evidence="10" type="ORF">LY90DRAFT_392280</name>
</gene>
<reference evidence="10 11" key="1">
    <citation type="submission" date="2016-08" db="EMBL/GenBank/DDBJ databases">
        <title>A Parts List for Fungal Cellulosomes Revealed by Comparative Genomics.</title>
        <authorList>
            <consortium name="DOE Joint Genome Institute"/>
            <person name="Haitjema C.H."/>
            <person name="Gilmore S.P."/>
            <person name="Henske J.K."/>
            <person name="Solomon K.V."/>
            <person name="De Groot R."/>
            <person name="Kuo A."/>
            <person name="Mondo S.J."/>
            <person name="Salamov A.A."/>
            <person name="Labutti K."/>
            <person name="Zhao Z."/>
            <person name="Chiniquy J."/>
            <person name="Barry K."/>
            <person name="Brewer H.M."/>
            <person name="Purvine S.O."/>
            <person name="Wright A.T."/>
            <person name="Boxma B."/>
            <person name="Van Alen T."/>
            <person name="Hackstein J.H."/>
            <person name="Baker S.E."/>
            <person name="Grigoriev I.V."/>
            <person name="O'Malley M.A."/>
        </authorList>
    </citation>
    <scope>NUCLEOTIDE SEQUENCE [LARGE SCALE GENOMIC DNA]</scope>
    <source>
        <strain evidence="10 11">G1</strain>
    </source>
</reference>
<organism evidence="10 11">
    <name type="scientific">Neocallimastix californiae</name>
    <dbReference type="NCBI Taxonomy" id="1754190"/>
    <lineage>
        <taxon>Eukaryota</taxon>
        <taxon>Fungi</taxon>
        <taxon>Fungi incertae sedis</taxon>
        <taxon>Chytridiomycota</taxon>
        <taxon>Chytridiomycota incertae sedis</taxon>
        <taxon>Neocallimastigomycetes</taxon>
        <taxon>Neocallimastigales</taxon>
        <taxon>Neocallimastigaceae</taxon>
        <taxon>Neocallimastix</taxon>
    </lineage>
</organism>
<evidence type="ECO:0000256" key="4">
    <source>
        <dbReference type="ARBA" id="ARBA00023235"/>
    </source>
</evidence>